<feature type="domain" description="NAD(P)-binding" evidence="1">
    <location>
        <begin position="8"/>
        <end position="192"/>
    </location>
</feature>
<dbReference type="InterPro" id="IPR036291">
    <property type="entry name" value="NAD(P)-bd_dom_sf"/>
</dbReference>
<dbReference type="CDD" id="cd05244">
    <property type="entry name" value="BVR-B_like_SDR_a"/>
    <property type="match status" value="1"/>
</dbReference>
<dbReference type="EMBL" id="LQRI01000174">
    <property type="protein sequence ID" value="KXT81170.1"/>
    <property type="molecule type" value="Genomic_DNA"/>
</dbReference>
<dbReference type="InterPro" id="IPR016040">
    <property type="entry name" value="NAD(P)-bd_dom"/>
</dbReference>
<dbReference type="PANTHER" id="PTHR43355:SF2">
    <property type="entry name" value="FLAVIN REDUCTASE (NADPH)"/>
    <property type="match status" value="1"/>
</dbReference>
<dbReference type="Proteomes" id="UP000070497">
    <property type="component" value="Unassembled WGS sequence"/>
</dbReference>
<dbReference type="SUPFAM" id="SSF51735">
    <property type="entry name" value="NAD(P)-binding Rossmann-fold domains"/>
    <property type="match status" value="1"/>
</dbReference>
<proteinExistence type="predicted"/>
<dbReference type="AlphaFoldDB" id="A0A139NYZ0"/>
<evidence type="ECO:0000259" key="1">
    <source>
        <dbReference type="Pfam" id="PF13460"/>
    </source>
</evidence>
<dbReference type="Pfam" id="PF13460">
    <property type="entry name" value="NAD_binding_10"/>
    <property type="match status" value="1"/>
</dbReference>
<protein>
    <submittedName>
        <fullName evidence="2">Rrf2-linked NADH-flavin reductase</fullName>
    </submittedName>
</protein>
<dbReference type="Gene3D" id="3.40.50.720">
    <property type="entry name" value="NAD(P)-binding Rossmann-like Domain"/>
    <property type="match status" value="1"/>
</dbReference>
<dbReference type="RefSeq" id="WP_061419683.1">
    <property type="nucleotide sequence ID" value="NZ_KQ969338.1"/>
</dbReference>
<evidence type="ECO:0000313" key="3">
    <source>
        <dbReference type="Proteomes" id="UP000070497"/>
    </source>
</evidence>
<dbReference type="GO" id="GO:0016646">
    <property type="term" value="F:oxidoreductase activity, acting on the CH-NH group of donors, NAD or NADP as acceptor"/>
    <property type="evidence" value="ECO:0007669"/>
    <property type="project" value="TreeGrafter"/>
</dbReference>
<organism evidence="2 3">
    <name type="scientific">Streptococcus oralis</name>
    <dbReference type="NCBI Taxonomy" id="1303"/>
    <lineage>
        <taxon>Bacteria</taxon>
        <taxon>Bacillati</taxon>
        <taxon>Bacillota</taxon>
        <taxon>Bacilli</taxon>
        <taxon>Lactobacillales</taxon>
        <taxon>Streptococcaceae</taxon>
        <taxon>Streptococcus</taxon>
    </lineage>
</organism>
<comment type="caution">
    <text evidence="2">The sequence shown here is derived from an EMBL/GenBank/DDBJ whole genome shotgun (WGS) entry which is preliminary data.</text>
</comment>
<accession>A0A139NYZ0</accession>
<name>A0A139NYZ0_STROR</name>
<dbReference type="InterPro" id="IPR051606">
    <property type="entry name" value="Polyketide_Oxido-like"/>
</dbReference>
<gene>
    <name evidence="2" type="ORF">SORDD14_01357</name>
</gene>
<reference evidence="2 3" key="1">
    <citation type="submission" date="2016-01" db="EMBL/GenBank/DDBJ databases">
        <title>Highly variable Streptococcus oralis are common among viridans streptococci isolated from primates.</title>
        <authorList>
            <person name="Denapaite D."/>
            <person name="Rieger M."/>
            <person name="Koendgen S."/>
            <person name="Brueckner R."/>
            <person name="Ochigava I."/>
            <person name="Kappeler P."/>
            <person name="Maetz-Rensing K."/>
            <person name="Leendertz F."/>
            <person name="Hakenbeck R."/>
        </authorList>
    </citation>
    <scope>NUCLEOTIDE SEQUENCE [LARGE SCALE GENOMIC DNA]</scope>
    <source>
        <strain evidence="2 3">DD14</strain>
    </source>
</reference>
<evidence type="ECO:0000313" key="2">
    <source>
        <dbReference type="EMBL" id="KXT81170.1"/>
    </source>
</evidence>
<sequence>MKLAVIAANGQAGKAIVEEAIKRGHEVTAIVRSENKSQAQSVILKDLFDLTKDDLIGFDAVVSAFGAYTLDTLPLHSKSIELFDQLLAGTSTRLIVVGGAGSLYIDETKTTRLIDTPEFPEEFKPLAKAQADELDLLRTKNNLNWTFVSPAADFIPDGEKTGNYILAGEIFTTNGKGMSQISYADYAIGLVDELEKGHHIKERISLLEK</sequence>
<dbReference type="PANTHER" id="PTHR43355">
    <property type="entry name" value="FLAVIN REDUCTASE (NADPH)"/>
    <property type="match status" value="1"/>
</dbReference>
<dbReference type="PATRIC" id="fig|1303.77.peg.1512"/>